<evidence type="ECO:0000256" key="1">
    <source>
        <dbReference type="SAM" id="MobiDB-lite"/>
    </source>
</evidence>
<dbReference type="GeneID" id="92073542"/>
<feature type="region of interest" description="Disordered" evidence="1">
    <location>
        <begin position="1"/>
        <end position="139"/>
    </location>
</feature>
<organism evidence="2 3">
    <name type="scientific">Apiospora aurea</name>
    <dbReference type="NCBI Taxonomy" id="335848"/>
    <lineage>
        <taxon>Eukaryota</taxon>
        <taxon>Fungi</taxon>
        <taxon>Dikarya</taxon>
        <taxon>Ascomycota</taxon>
        <taxon>Pezizomycotina</taxon>
        <taxon>Sordariomycetes</taxon>
        <taxon>Xylariomycetidae</taxon>
        <taxon>Amphisphaeriales</taxon>
        <taxon>Apiosporaceae</taxon>
        <taxon>Apiospora</taxon>
    </lineage>
</organism>
<dbReference type="Proteomes" id="UP001391051">
    <property type="component" value="Unassembled WGS sequence"/>
</dbReference>
<dbReference type="RefSeq" id="XP_066703107.1">
    <property type="nucleotide sequence ID" value="XM_066840480.1"/>
</dbReference>
<dbReference type="EMBL" id="JAQQWE010000003">
    <property type="protein sequence ID" value="KAK7959404.1"/>
    <property type="molecule type" value="Genomic_DNA"/>
</dbReference>
<gene>
    <name evidence="2" type="ORF">PG986_004258</name>
</gene>
<comment type="caution">
    <text evidence="2">The sequence shown here is derived from an EMBL/GenBank/DDBJ whole genome shotgun (WGS) entry which is preliminary data.</text>
</comment>
<feature type="compositionally biased region" description="Polar residues" evidence="1">
    <location>
        <begin position="56"/>
        <end position="67"/>
    </location>
</feature>
<evidence type="ECO:0000313" key="2">
    <source>
        <dbReference type="EMBL" id="KAK7959404.1"/>
    </source>
</evidence>
<evidence type="ECO:0000313" key="3">
    <source>
        <dbReference type="Proteomes" id="UP001391051"/>
    </source>
</evidence>
<keyword evidence="3" id="KW-1185">Reference proteome</keyword>
<feature type="compositionally biased region" description="Polar residues" evidence="1">
    <location>
        <begin position="108"/>
        <end position="120"/>
    </location>
</feature>
<proteinExistence type="predicted"/>
<sequence length="139" mass="14723">MFVASRHPGECGAASGAADVEMEKQNLESGESNDEPLLPRKINGTRHTLGLECAGGTSTCPQGSSRGQETDGRRAGHQTPAAAEPGRVTEDSGPVRGAPEEEAEDKVTNTGQGPKGAQQQVEKRMRQHRNALLRPFNHG</sequence>
<accession>A0ABR1QM31</accession>
<protein>
    <submittedName>
        <fullName evidence="2">Uncharacterized protein</fullName>
    </submittedName>
</protein>
<name>A0ABR1QM31_9PEZI</name>
<reference evidence="2 3" key="1">
    <citation type="submission" date="2023-01" db="EMBL/GenBank/DDBJ databases">
        <title>Analysis of 21 Apiospora genomes using comparative genomics revels a genus with tremendous synthesis potential of carbohydrate active enzymes and secondary metabolites.</title>
        <authorList>
            <person name="Sorensen T."/>
        </authorList>
    </citation>
    <scope>NUCLEOTIDE SEQUENCE [LARGE SCALE GENOMIC DNA]</scope>
    <source>
        <strain evidence="2 3">CBS 24483</strain>
    </source>
</reference>